<protein>
    <submittedName>
        <fullName evidence="4">TetR family transcriptional regulator</fullName>
    </submittedName>
</protein>
<dbReference type="Gene3D" id="1.10.357.10">
    <property type="entry name" value="Tetracycline Repressor, domain 2"/>
    <property type="match status" value="1"/>
</dbReference>
<dbReference type="RefSeq" id="WP_199701871.1">
    <property type="nucleotide sequence ID" value="NZ_JAEMNV010000001.1"/>
</dbReference>
<name>A0A934NMD7_9NOCA</name>
<accession>A0A934NMD7</accession>
<dbReference type="Pfam" id="PF00440">
    <property type="entry name" value="TetR_N"/>
    <property type="match status" value="1"/>
</dbReference>
<evidence type="ECO:0000313" key="5">
    <source>
        <dbReference type="Proteomes" id="UP000655868"/>
    </source>
</evidence>
<dbReference type="PROSITE" id="PS50977">
    <property type="entry name" value="HTH_TETR_2"/>
    <property type="match status" value="1"/>
</dbReference>
<feature type="DNA-binding region" description="H-T-H motif" evidence="2">
    <location>
        <begin position="40"/>
        <end position="59"/>
    </location>
</feature>
<reference evidence="4" key="1">
    <citation type="submission" date="2020-12" db="EMBL/GenBank/DDBJ databases">
        <title>Antrihabitans popcorni sp. nov. and Antrihabitans auranticaus sp. nov., isolated from a larva cave.</title>
        <authorList>
            <person name="Lee S.D."/>
            <person name="Kim I.S."/>
        </authorList>
    </citation>
    <scope>NUCLEOTIDE SEQUENCE</scope>
    <source>
        <strain evidence="4">YC3-6</strain>
    </source>
</reference>
<organism evidence="4 5">
    <name type="scientific">Antrihabitans stalagmiti</name>
    <dbReference type="NCBI Taxonomy" id="2799499"/>
    <lineage>
        <taxon>Bacteria</taxon>
        <taxon>Bacillati</taxon>
        <taxon>Actinomycetota</taxon>
        <taxon>Actinomycetes</taxon>
        <taxon>Mycobacteriales</taxon>
        <taxon>Nocardiaceae</taxon>
        <taxon>Antrihabitans</taxon>
    </lineage>
</organism>
<dbReference type="InterPro" id="IPR040611">
    <property type="entry name" value="AlkX_C"/>
</dbReference>
<keyword evidence="1 2" id="KW-0238">DNA-binding</keyword>
<dbReference type="InterPro" id="IPR001647">
    <property type="entry name" value="HTH_TetR"/>
</dbReference>
<sequence length="193" mass="21065">MIASPLPRIPYAKAAKTLLRQSVLTVVDELIRKDGWAATSVATVANATGVSRQTIYNEFGSRQSIAEAYILHRLDVLLDAVSAKVLGNPDIEHGFREAFELFFDMVDEPVIQTVLAGDRSNLIDLVKVVNERATDRLAAVILRVRPRTSESDAIIFADSLARIAVAHAMAPTLPRPVAIERVVRLSTVVLDAP</sequence>
<dbReference type="AlphaFoldDB" id="A0A934NMD7"/>
<dbReference type="SUPFAM" id="SSF46689">
    <property type="entry name" value="Homeodomain-like"/>
    <property type="match status" value="1"/>
</dbReference>
<dbReference type="Pfam" id="PF18556">
    <property type="entry name" value="TetR_C_35"/>
    <property type="match status" value="1"/>
</dbReference>
<comment type="caution">
    <text evidence="4">The sequence shown here is derived from an EMBL/GenBank/DDBJ whole genome shotgun (WGS) entry which is preliminary data.</text>
</comment>
<keyword evidence="5" id="KW-1185">Reference proteome</keyword>
<dbReference type="EMBL" id="JAEMNV010000001">
    <property type="protein sequence ID" value="MBJ8337881.1"/>
    <property type="molecule type" value="Genomic_DNA"/>
</dbReference>
<proteinExistence type="predicted"/>
<dbReference type="GO" id="GO:0003677">
    <property type="term" value="F:DNA binding"/>
    <property type="evidence" value="ECO:0007669"/>
    <property type="project" value="UniProtKB-UniRule"/>
</dbReference>
<dbReference type="Proteomes" id="UP000655868">
    <property type="component" value="Unassembled WGS sequence"/>
</dbReference>
<feature type="domain" description="HTH tetR-type" evidence="3">
    <location>
        <begin position="17"/>
        <end position="77"/>
    </location>
</feature>
<evidence type="ECO:0000259" key="3">
    <source>
        <dbReference type="PROSITE" id="PS50977"/>
    </source>
</evidence>
<dbReference type="InterPro" id="IPR009057">
    <property type="entry name" value="Homeodomain-like_sf"/>
</dbReference>
<gene>
    <name evidence="4" type="ORF">JGU71_03185</name>
</gene>
<evidence type="ECO:0000256" key="2">
    <source>
        <dbReference type="PROSITE-ProRule" id="PRU00335"/>
    </source>
</evidence>
<evidence type="ECO:0000313" key="4">
    <source>
        <dbReference type="EMBL" id="MBJ8337881.1"/>
    </source>
</evidence>
<evidence type="ECO:0000256" key="1">
    <source>
        <dbReference type="ARBA" id="ARBA00023125"/>
    </source>
</evidence>